<dbReference type="GO" id="GO:0022008">
    <property type="term" value="P:neurogenesis"/>
    <property type="evidence" value="ECO:0007669"/>
    <property type="project" value="TreeGrafter"/>
</dbReference>
<dbReference type="Pfam" id="PF00651">
    <property type="entry name" value="BTB"/>
    <property type="match status" value="1"/>
</dbReference>
<feature type="region of interest" description="Disordered" evidence="3">
    <location>
        <begin position="1"/>
        <end position="22"/>
    </location>
</feature>
<evidence type="ECO:0000313" key="5">
    <source>
        <dbReference type="EMBL" id="KAF6032926.1"/>
    </source>
</evidence>
<keyword evidence="6" id="KW-1185">Reference proteome</keyword>
<evidence type="ECO:0000313" key="6">
    <source>
        <dbReference type="Proteomes" id="UP000593567"/>
    </source>
</evidence>
<dbReference type="OrthoDB" id="636773at2759"/>
<evidence type="ECO:0000256" key="1">
    <source>
        <dbReference type="ARBA" id="ARBA00004496"/>
    </source>
</evidence>
<evidence type="ECO:0000259" key="4">
    <source>
        <dbReference type="PROSITE" id="PS50097"/>
    </source>
</evidence>
<dbReference type="SMART" id="SM00225">
    <property type="entry name" value="BTB"/>
    <property type="match status" value="1"/>
</dbReference>
<dbReference type="FunFam" id="1.25.40.420:FF:000004">
    <property type="entry name" value="BTB/POZ domain-containing protein 2"/>
    <property type="match status" value="1"/>
</dbReference>
<reference evidence="5" key="1">
    <citation type="submission" date="2020-06" db="EMBL/GenBank/DDBJ databases">
        <title>Draft genome of Bugula neritina, a colonial animal packing powerful symbionts and potential medicines.</title>
        <authorList>
            <person name="Rayko M."/>
        </authorList>
    </citation>
    <scope>NUCLEOTIDE SEQUENCE [LARGE SCALE GENOMIC DNA]</scope>
    <source>
        <strain evidence="5">Kwan_BN1</strain>
    </source>
</reference>
<gene>
    <name evidence="5" type="ORF">EB796_008722</name>
</gene>
<dbReference type="GO" id="GO:0000932">
    <property type="term" value="C:P-body"/>
    <property type="evidence" value="ECO:0007669"/>
    <property type="project" value="TreeGrafter"/>
</dbReference>
<comment type="caution">
    <text evidence="5">The sequence shown here is derived from an EMBL/GenBank/DDBJ whole genome shotgun (WGS) entry which is preliminary data.</text>
</comment>
<dbReference type="InterPro" id="IPR011705">
    <property type="entry name" value="BACK"/>
</dbReference>
<dbReference type="InterPro" id="IPR011333">
    <property type="entry name" value="SKP1/BTB/POZ_sf"/>
</dbReference>
<dbReference type="Gene3D" id="2.60.120.820">
    <property type="entry name" value="PHR domain"/>
    <property type="match status" value="1"/>
</dbReference>
<accession>A0A7J7K5R3</accession>
<evidence type="ECO:0000256" key="2">
    <source>
        <dbReference type="ARBA" id="ARBA00022490"/>
    </source>
</evidence>
<feature type="compositionally biased region" description="Basic and acidic residues" evidence="3">
    <location>
        <begin position="1"/>
        <end position="11"/>
    </location>
</feature>
<dbReference type="PANTHER" id="PTHR45774">
    <property type="entry name" value="BTB/POZ DOMAIN-CONTAINING"/>
    <property type="match status" value="1"/>
</dbReference>
<dbReference type="Gene3D" id="3.30.710.10">
    <property type="entry name" value="Potassium Channel Kv1.1, Chain A"/>
    <property type="match status" value="1"/>
</dbReference>
<dbReference type="SMART" id="SM00875">
    <property type="entry name" value="BACK"/>
    <property type="match status" value="1"/>
</dbReference>
<dbReference type="Gene3D" id="1.25.40.420">
    <property type="match status" value="1"/>
</dbReference>
<dbReference type="FunFam" id="2.60.120.820:FF:000004">
    <property type="entry name" value="BTB/POZ domain-containing protein 2"/>
    <property type="match status" value="1"/>
</dbReference>
<organism evidence="5 6">
    <name type="scientific">Bugula neritina</name>
    <name type="common">Brown bryozoan</name>
    <name type="synonym">Sertularia neritina</name>
    <dbReference type="NCBI Taxonomy" id="10212"/>
    <lineage>
        <taxon>Eukaryota</taxon>
        <taxon>Metazoa</taxon>
        <taxon>Spiralia</taxon>
        <taxon>Lophotrochozoa</taxon>
        <taxon>Bryozoa</taxon>
        <taxon>Gymnolaemata</taxon>
        <taxon>Cheilostomatida</taxon>
        <taxon>Flustrina</taxon>
        <taxon>Buguloidea</taxon>
        <taxon>Bugulidae</taxon>
        <taxon>Bugula</taxon>
    </lineage>
</organism>
<dbReference type="AlphaFoldDB" id="A0A7J7K5R3"/>
<dbReference type="Proteomes" id="UP000593567">
    <property type="component" value="Unassembled WGS sequence"/>
</dbReference>
<dbReference type="InterPro" id="IPR038648">
    <property type="entry name" value="PHR_sf"/>
</dbReference>
<dbReference type="Pfam" id="PF08005">
    <property type="entry name" value="PHR"/>
    <property type="match status" value="1"/>
</dbReference>
<evidence type="ECO:0000256" key="3">
    <source>
        <dbReference type="SAM" id="MobiDB-lite"/>
    </source>
</evidence>
<protein>
    <submittedName>
        <fullName evidence="5">BTBD1</fullName>
    </submittedName>
</protein>
<dbReference type="SUPFAM" id="SSF54695">
    <property type="entry name" value="POZ domain"/>
    <property type="match status" value="1"/>
</dbReference>
<dbReference type="GO" id="GO:0005829">
    <property type="term" value="C:cytosol"/>
    <property type="evidence" value="ECO:0007669"/>
    <property type="project" value="TreeGrafter"/>
</dbReference>
<dbReference type="PANTHER" id="PTHR45774:SF3">
    <property type="entry name" value="BTB (POZ) DOMAIN-CONTAINING 2B-RELATED"/>
    <property type="match status" value="1"/>
</dbReference>
<feature type="domain" description="BTB" evidence="4">
    <location>
        <begin position="192"/>
        <end position="274"/>
    </location>
</feature>
<dbReference type="InterPro" id="IPR012983">
    <property type="entry name" value="PHR"/>
</dbReference>
<dbReference type="InterPro" id="IPR000210">
    <property type="entry name" value="BTB/POZ_dom"/>
</dbReference>
<dbReference type="EMBL" id="VXIV02001465">
    <property type="protein sequence ID" value="KAF6032926.1"/>
    <property type="molecule type" value="Genomic_DNA"/>
</dbReference>
<sequence length="618" mass="68541">MSEDRNSTEREEYLEDASNAERPRNLAVNPINIGLATADGVLSPNNSRIVQRLERSANSSAQTRAKNDPVECNYSEEVPENFFGNYNSFRRPVLNRPAAYHSAQELEKSGNDSSSLTGESACLYEQTVGDSEPTTDEILEAGLGLVLHPQSPKDGAVENTFTYSSSHVHNWQSGKHCVKSRLQYLLNTGVLSDVTFLVGGSSLLMSNSTSVLPTPERFVAHKFVLSMSSAVFDAMFNGRMASSDESAIEIPDVEPMAFTALLKFVYTDEVDIESESVMAVLYAAKKYAIQALEQQCVEFLKDNIHSENVFMLLTQARLFDESVLAKMCLDNIDKNTCEAMSSDGFVDIDLDTLCLVLERDSLNIRESKLFSAVTKWAEHACIKQEFEITAQNLRTVLGRAVMLIRYPLMTVEEFAVQVAQSKILTDSELVELFLYFTITPKPPITFTDLPRCCLKGKEQIVSRFCQVDHRWGYSGTSDRIKFLVNRRIYVAGFGIYGSVHGPAEYAATIEILSADTQRVLGSTDTTFHCDGSSSTFRVMFKDAVEISPFVHYIAAVTLKGPDSFYGGKGLRKVTHESPTSGKVSFQFSYAAGNNNGTSVEDGQIPEIMFYTCNDEHLS</sequence>
<proteinExistence type="predicted"/>
<comment type="subcellular location">
    <subcellularLocation>
        <location evidence="1">Cytoplasm</location>
    </subcellularLocation>
</comment>
<dbReference type="PROSITE" id="PS50097">
    <property type="entry name" value="BTB"/>
    <property type="match status" value="1"/>
</dbReference>
<keyword evidence="2" id="KW-0963">Cytoplasm</keyword>
<dbReference type="Pfam" id="PF07707">
    <property type="entry name" value="BACK"/>
    <property type="match status" value="1"/>
</dbReference>
<name>A0A7J7K5R3_BUGNE</name>